<evidence type="ECO:0000313" key="3">
    <source>
        <dbReference type="Proteomes" id="UP001056429"/>
    </source>
</evidence>
<comment type="caution">
    <text evidence="2">The sequence shown here is derived from an EMBL/GenBank/DDBJ whole genome shotgun (WGS) entry which is preliminary data.</text>
</comment>
<reference evidence="2" key="1">
    <citation type="journal article" date="2021" name="mSystems">
        <title>Bacteria and Archaea Synergistically Convert Glycine Betaine to Biogenic Methane in the Formosa Cold Seep of the South China Sea.</title>
        <authorList>
            <person name="Li L."/>
            <person name="Zhang W."/>
            <person name="Zhang S."/>
            <person name="Song L."/>
            <person name="Sun Q."/>
            <person name="Zhang H."/>
            <person name="Xiang H."/>
            <person name="Dong X."/>
        </authorList>
    </citation>
    <scope>NUCLEOTIDE SEQUENCE</scope>
    <source>
        <strain evidence="2">ZWT</strain>
    </source>
</reference>
<dbReference type="GO" id="GO:0003796">
    <property type="term" value="F:lysozyme activity"/>
    <property type="evidence" value="ECO:0007669"/>
    <property type="project" value="InterPro"/>
</dbReference>
<dbReference type="Gene3D" id="2.60.40.10">
    <property type="entry name" value="Immunoglobulins"/>
    <property type="match status" value="1"/>
</dbReference>
<dbReference type="Proteomes" id="UP001056429">
    <property type="component" value="Unassembled WGS sequence"/>
</dbReference>
<proteinExistence type="inferred from homology"/>
<dbReference type="PANTHER" id="PTHR34135:SF2">
    <property type="entry name" value="LYSOZYME"/>
    <property type="match status" value="1"/>
</dbReference>
<dbReference type="Pfam" id="PF01183">
    <property type="entry name" value="Glyco_hydro_25"/>
    <property type="match status" value="1"/>
</dbReference>
<dbReference type="GO" id="GO:0009253">
    <property type="term" value="P:peptidoglycan catabolic process"/>
    <property type="evidence" value="ECO:0007669"/>
    <property type="project" value="InterPro"/>
</dbReference>
<dbReference type="CDD" id="cd00599">
    <property type="entry name" value="GH25_muramidase"/>
    <property type="match status" value="1"/>
</dbReference>
<keyword evidence="3" id="KW-1185">Reference proteome</keyword>
<dbReference type="EMBL" id="JAGSOJ010000005">
    <property type="protein sequence ID" value="MCM1992114.1"/>
    <property type="molecule type" value="Genomic_DNA"/>
</dbReference>
<dbReference type="SUPFAM" id="SSF51445">
    <property type="entry name" value="(Trans)glycosidases"/>
    <property type="match status" value="1"/>
</dbReference>
<accession>A0A9J6P5M1</accession>
<evidence type="ECO:0000256" key="1">
    <source>
        <dbReference type="ARBA" id="ARBA00010646"/>
    </source>
</evidence>
<comment type="similarity">
    <text evidence="1">Belongs to the glycosyl hydrolase 25 family.</text>
</comment>
<name>A0A9J6P5M1_9CLOT</name>
<dbReference type="GO" id="GO:0016998">
    <property type="term" value="P:cell wall macromolecule catabolic process"/>
    <property type="evidence" value="ECO:0007669"/>
    <property type="project" value="InterPro"/>
</dbReference>
<dbReference type="PROSITE" id="PS51904">
    <property type="entry name" value="GLYCOSYL_HYDROL_F25_2"/>
    <property type="match status" value="1"/>
</dbReference>
<protein>
    <submittedName>
        <fullName evidence="2">Muramidase</fullName>
    </submittedName>
</protein>
<reference evidence="2" key="2">
    <citation type="submission" date="2021-04" db="EMBL/GenBank/DDBJ databases">
        <authorList>
            <person name="Dong X."/>
        </authorList>
    </citation>
    <scope>NUCLEOTIDE SEQUENCE</scope>
    <source>
        <strain evidence="2">ZWT</strain>
    </source>
</reference>
<dbReference type="GO" id="GO:0016052">
    <property type="term" value="P:carbohydrate catabolic process"/>
    <property type="evidence" value="ECO:0007669"/>
    <property type="project" value="TreeGrafter"/>
</dbReference>
<dbReference type="AlphaFoldDB" id="A0A9J6P5M1"/>
<organism evidence="2 3">
    <name type="scientific">Oceanirhabdus seepicola</name>
    <dbReference type="NCBI Taxonomy" id="2828781"/>
    <lineage>
        <taxon>Bacteria</taxon>
        <taxon>Bacillati</taxon>
        <taxon>Bacillota</taxon>
        <taxon>Clostridia</taxon>
        <taxon>Eubacteriales</taxon>
        <taxon>Clostridiaceae</taxon>
        <taxon>Oceanirhabdus</taxon>
    </lineage>
</organism>
<evidence type="ECO:0000313" key="2">
    <source>
        <dbReference type="EMBL" id="MCM1992114.1"/>
    </source>
</evidence>
<dbReference type="InterPro" id="IPR017853">
    <property type="entry name" value="GH"/>
</dbReference>
<dbReference type="InterPro" id="IPR002053">
    <property type="entry name" value="Glyco_hydro_25"/>
</dbReference>
<dbReference type="Gene3D" id="3.20.20.80">
    <property type="entry name" value="Glycosidases"/>
    <property type="match status" value="1"/>
</dbReference>
<dbReference type="PANTHER" id="PTHR34135">
    <property type="entry name" value="LYSOZYME"/>
    <property type="match status" value="1"/>
</dbReference>
<gene>
    <name evidence="2" type="ORF">KDK92_20495</name>
</gene>
<sequence length="375" mass="43281">MQNKTSKSLFGVDLNQYRANADFKILATKCDFIFLRSSGSGTGKFKVDTKFLELAKKCRDYGIPSSAYHFAVPSADLSTADSQCDDFINILQEGYGKGDYGELFPVVDVEVPLDKSISTDNLLDWVDRFRKRFESKTRRRLMIYTGSFFIDMYNNFKHSKKGYILSDMPLWIAMYSDIPANPPFPNDGGGWTRWRVWQFSEKGDVAGIDLPVDVNWGPDHIDLLRMPKPVSNVRATIHGGMAKVTWNKSTDIDLNGYNLFVNKEYVTTLDKNAVSYTIDLSKVPRLKAGMEVVVGIESFDLDGEFSKRVEVRAGTREDEMEREDTIEREDIIEREDTIEREDIIEREDEMEFQEFRYDSVSEETFFIRYPKGWRI</sequence>
<dbReference type="InterPro" id="IPR013783">
    <property type="entry name" value="Ig-like_fold"/>
</dbReference>